<dbReference type="RefSeq" id="YP_002515986.3">
    <property type="nucleotide sequence ID" value="NC_011916.1"/>
</dbReference>
<dbReference type="EC" id="3.4.15.6" evidence="4"/>
<dbReference type="InterPro" id="IPR011811">
    <property type="entry name" value="Peptidase_S51_cyanophycinase"/>
</dbReference>
<protein>
    <recommendedName>
        <fullName evidence="5">Cyanophycinase</fullName>
        <ecNumber evidence="4">3.4.15.6</ecNumber>
    </recommendedName>
</protein>
<evidence type="ECO:0000256" key="6">
    <source>
        <dbReference type="ARBA" id="ARBA00022670"/>
    </source>
</evidence>
<dbReference type="Proteomes" id="UP000001364">
    <property type="component" value="Chromosome"/>
</dbReference>
<dbReference type="GeneID" id="7330012"/>
<dbReference type="GO" id="GO:0008236">
    <property type="term" value="F:serine-type peptidase activity"/>
    <property type="evidence" value="ECO:0007669"/>
    <property type="project" value="UniProtKB-KW"/>
</dbReference>
<dbReference type="PANTHER" id="PTHR36175">
    <property type="entry name" value="CYANOPHYCINASE"/>
    <property type="match status" value="1"/>
</dbReference>
<dbReference type="Pfam" id="PF03575">
    <property type="entry name" value="Peptidase_S51"/>
    <property type="match status" value="1"/>
</dbReference>
<dbReference type="PIRSF" id="PIRSF032067">
    <property type="entry name" value="Cyanophycinase"/>
    <property type="match status" value="1"/>
</dbReference>
<evidence type="ECO:0000256" key="1">
    <source>
        <dbReference type="ARBA" id="ARBA00001092"/>
    </source>
</evidence>
<evidence type="ECO:0000256" key="5">
    <source>
        <dbReference type="ARBA" id="ARBA00015719"/>
    </source>
</evidence>
<reference evidence="10 11" key="1">
    <citation type="journal article" date="2010" name="J. Bacteriol.">
        <title>The genetic basis of laboratory adaptation in Caulobacter crescentus.</title>
        <authorList>
            <person name="Marks M.E."/>
            <person name="Castro-Rojas C.M."/>
            <person name="Teiling C."/>
            <person name="Du L."/>
            <person name="Kapatral V."/>
            <person name="Walunas T.L."/>
            <person name="Crosson S."/>
        </authorList>
    </citation>
    <scope>NUCLEOTIDE SEQUENCE [LARGE SCALE GENOMIC DNA]</scope>
    <source>
        <strain evidence="11">NA1000 / CB15N</strain>
    </source>
</reference>
<dbReference type="GO" id="GO:0006508">
    <property type="term" value="P:proteolysis"/>
    <property type="evidence" value="ECO:0007669"/>
    <property type="project" value="UniProtKB-KW"/>
</dbReference>
<evidence type="ECO:0000256" key="7">
    <source>
        <dbReference type="ARBA" id="ARBA00022801"/>
    </source>
</evidence>
<comment type="catalytic activity">
    <reaction evidence="1">
        <text>[L-4-(L-arginin-2-N-yl)aspartate](n) + H2O = [L-4-(L-arginin-2-N-yl)aspartate](n-1) + L-4-(L-arginin-2-N-yl)aspartate</text>
        <dbReference type="Rhea" id="RHEA:12845"/>
        <dbReference type="Rhea" id="RHEA-COMP:13728"/>
        <dbReference type="Rhea" id="RHEA-COMP:13734"/>
        <dbReference type="ChEBI" id="CHEBI:15377"/>
        <dbReference type="ChEBI" id="CHEBI:137986"/>
        <dbReference type="ChEBI" id="CHEBI:137991"/>
        <dbReference type="EC" id="3.4.15.6"/>
    </reaction>
</comment>
<dbReference type="GO" id="GO:0008241">
    <property type="term" value="F:peptidyl-dipeptidase activity"/>
    <property type="evidence" value="ECO:0007669"/>
    <property type="project" value="UniProtKB-EC"/>
</dbReference>
<feature type="active site" description="Charge relay system" evidence="9">
    <location>
        <position position="264"/>
    </location>
</feature>
<organism evidence="10 11">
    <name type="scientific">Caulobacter vibrioides (strain NA1000 / CB15N)</name>
    <name type="common">Caulobacter crescentus</name>
    <dbReference type="NCBI Taxonomy" id="565050"/>
    <lineage>
        <taxon>Bacteria</taxon>
        <taxon>Pseudomonadati</taxon>
        <taxon>Pseudomonadota</taxon>
        <taxon>Alphaproteobacteria</taxon>
        <taxon>Caulobacterales</taxon>
        <taxon>Caulobacteraceae</taxon>
        <taxon>Caulobacter</taxon>
    </lineage>
</organism>
<comment type="similarity">
    <text evidence="3">Belongs to the peptidase S51 family.</text>
</comment>
<proteinExistence type="inferred from homology"/>
<feature type="active site" description="Charge relay system" evidence="9">
    <location>
        <position position="293"/>
    </location>
</feature>
<dbReference type="InterPro" id="IPR029062">
    <property type="entry name" value="Class_I_gatase-like"/>
</dbReference>
<evidence type="ECO:0000256" key="2">
    <source>
        <dbReference type="ARBA" id="ARBA00002039"/>
    </source>
</evidence>
<dbReference type="OrthoDB" id="9799980at2"/>
<dbReference type="SMR" id="A0A0H3C454"/>
<dbReference type="PATRIC" id="fig|565050.3.peg.606"/>
<evidence type="ECO:0000256" key="8">
    <source>
        <dbReference type="ARBA" id="ARBA00022825"/>
    </source>
</evidence>
<accession>A0A0H3C454</accession>
<dbReference type="CDD" id="cd03145">
    <property type="entry name" value="GAT1_cyanophycinase"/>
    <property type="match status" value="1"/>
</dbReference>
<evidence type="ECO:0000313" key="11">
    <source>
        <dbReference type="Proteomes" id="UP000001364"/>
    </source>
</evidence>
<dbReference type="RefSeq" id="WP_010918464.1">
    <property type="nucleotide sequence ID" value="NC_011916.1"/>
</dbReference>
<keyword evidence="8" id="KW-0720">Serine protease</keyword>
<evidence type="ECO:0000256" key="4">
    <source>
        <dbReference type="ARBA" id="ARBA00013115"/>
    </source>
</evidence>
<dbReference type="SUPFAM" id="SSF52317">
    <property type="entry name" value="Class I glutamine amidotransferase-like"/>
    <property type="match status" value="1"/>
</dbReference>
<comment type="function">
    <text evidence="2">Exopeptidase that catalyzes the hydrolytic cleavage of multi-L-arginyl-poly-L-aspartic acid (cyanophycin; a water-insoluble reserve polymer) into aspartate-arginine dipeptides.</text>
</comment>
<evidence type="ECO:0000256" key="9">
    <source>
        <dbReference type="PIRSR" id="PIRSR032067-1"/>
    </source>
</evidence>
<sequence length="447" mass="46417">MPSGRAPRLLHLDHLRLASARGSPAAGGGLHPDRAGAGLPMKRLTMGLGLAVLAAGPALAETGRLVIAGGAVDPANDALYGAFIAEAARHAADPRAPRFVIVPAGSAEPRGSAEAMIGHLVRRGVAREVIAVAEIAMVDDPETPAVDESRWRDGASLASEIAKLSTADGIWFVGGDQSRIIATLKTHQGGDTPFLARLRARWRTGAAIGGTSAGAAMMSGPMIVAGDSPAALVLPVGAAAGPLGEPLSMGQGLGFFSFGLVDQHFDRRKRLGRLARALGALSPTQRLGFGVDENTALVVDVDRHAARVVGAGAVTVLDARKPGRLRREPYALRSATLTMLTDGDAIDLRSLHVTPSSGKVLVATPLSERSRPEARLASELLALPVGAAHRLTQPIGDHARVDFSFARARGARVFVGPDQPDRSGVTLIDVKLSITSHIQSKEPQGRP</sequence>
<keyword evidence="6" id="KW-0645">Protease</keyword>
<dbReference type="InterPro" id="IPR005320">
    <property type="entry name" value="Peptidase_S51"/>
</dbReference>
<dbReference type="NCBIfam" id="TIGR02069">
    <property type="entry name" value="cyanophycinase"/>
    <property type="match status" value="1"/>
</dbReference>
<dbReference type="HOGENOM" id="CLU_612069_0_0_5"/>
<name>A0A0H3C454_CAUVN</name>
<dbReference type="KEGG" id="ccs:CCNA_00613"/>
<gene>
    <name evidence="10" type="ordered locus">CCNA_00613</name>
</gene>
<dbReference type="PANTHER" id="PTHR36175:SF1">
    <property type="entry name" value="CYANOPHYCINASE"/>
    <property type="match status" value="1"/>
</dbReference>
<evidence type="ECO:0000313" key="10">
    <source>
        <dbReference type="EMBL" id="ACL94078.3"/>
    </source>
</evidence>
<dbReference type="Gene3D" id="3.40.50.880">
    <property type="match status" value="1"/>
</dbReference>
<feature type="active site" description="Charge relay system" evidence="9">
    <location>
        <position position="212"/>
    </location>
</feature>
<keyword evidence="11" id="KW-1185">Reference proteome</keyword>
<evidence type="ECO:0000256" key="3">
    <source>
        <dbReference type="ARBA" id="ARBA00006534"/>
    </source>
</evidence>
<dbReference type="AlphaFoldDB" id="A0A0H3C454"/>
<dbReference type="EMBL" id="CP001340">
    <property type="protein sequence ID" value="ACL94078.3"/>
    <property type="molecule type" value="Genomic_DNA"/>
</dbReference>
<keyword evidence="7 10" id="KW-0378">Hydrolase</keyword>